<dbReference type="GO" id="GO:0000160">
    <property type="term" value="P:phosphorelay signal transduction system"/>
    <property type="evidence" value="ECO:0007669"/>
    <property type="project" value="InterPro"/>
</dbReference>
<accession>K0IH99</accession>
<evidence type="ECO:0000313" key="3">
    <source>
        <dbReference type="EMBL" id="AFU58243.1"/>
    </source>
</evidence>
<dbReference type="STRING" id="1237085.Ngar_c13050"/>
<organism evidence="3 4">
    <name type="scientific">Nitrososphaera gargensis (strain Ga9.2)</name>
    <dbReference type="NCBI Taxonomy" id="1237085"/>
    <lineage>
        <taxon>Archaea</taxon>
        <taxon>Nitrososphaerota</taxon>
        <taxon>Nitrososphaeria</taxon>
        <taxon>Nitrososphaerales</taxon>
        <taxon>Nitrososphaeraceae</taxon>
        <taxon>Nitrososphaera</taxon>
    </lineage>
</organism>
<name>K0IH99_NITGG</name>
<dbReference type="PANTHER" id="PTHR44591">
    <property type="entry name" value="STRESS RESPONSE REGULATOR PROTEIN 1"/>
    <property type="match status" value="1"/>
</dbReference>
<dbReference type="PANTHER" id="PTHR44591:SF21">
    <property type="entry name" value="TWO-COMPONENT RESPONSE REGULATOR"/>
    <property type="match status" value="1"/>
</dbReference>
<dbReference type="HOGENOM" id="CLU_000445_69_8_2"/>
<dbReference type="InterPro" id="IPR011006">
    <property type="entry name" value="CheY-like_superfamily"/>
</dbReference>
<dbReference type="RefSeq" id="WP_015018780.1">
    <property type="nucleotide sequence ID" value="NC_018719.1"/>
</dbReference>
<gene>
    <name evidence="3" type="ordered locus">Ngar_c13050</name>
</gene>
<keyword evidence="1" id="KW-0597">Phosphoprotein</keyword>
<dbReference type="SMART" id="SM00448">
    <property type="entry name" value="REC"/>
    <property type="match status" value="1"/>
</dbReference>
<dbReference type="BioCyc" id="CNIT1237085:G1324-1303-MONOMER"/>
<feature type="domain" description="Response regulatory" evidence="2">
    <location>
        <begin position="6"/>
        <end position="123"/>
    </location>
</feature>
<dbReference type="EMBL" id="CP002408">
    <property type="protein sequence ID" value="AFU58243.1"/>
    <property type="molecule type" value="Genomic_DNA"/>
</dbReference>
<evidence type="ECO:0000259" key="2">
    <source>
        <dbReference type="PROSITE" id="PS50110"/>
    </source>
</evidence>
<dbReference type="InterPro" id="IPR001789">
    <property type="entry name" value="Sig_transdc_resp-reg_receiver"/>
</dbReference>
<dbReference type="PROSITE" id="PS50110">
    <property type="entry name" value="RESPONSE_REGULATORY"/>
    <property type="match status" value="1"/>
</dbReference>
<dbReference type="OrthoDB" id="10883at2157"/>
<dbReference type="KEGG" id="nga:Ngar_c13050"/>
<proteinExistence type="predicted"/>
<dbReference type="InParanoid" id="K0IH99"/>
<evidence type="ECO:0000313" key="4">
    <source>
        <dbReference type="Proteomes" id="UP000008037"/>
    </source>
</evidence>
<dbReference type="GeneID" id="13797564"/>
<protein>
    <submittedName>
        <fullName evidence="3">Putative signal transduction response regulator, receiver domain protein</fullName>
    </submittedName>
</protein>
<dbReference type="AlphaFoldDB" id="K0IH99"/>
<keyword evidence="4" id="KW-1185">Reference proteome</keyword>
<sequence>MQQRVRIMAVDDEPDILNIVKMSLAKWGYEVDAFLDPVVALDHFSQNASAYSLILTDIKMPGMSGEELARRARQTRPDVKVMIMTAFEVDKALKESLPSIEKDGFLQKPFHTTDVCVAVKKHLDAA</sequence>
<dbReference type="SUPFAM" id="SSF52172">
    <property type="entry name" value="CheY-like"/>
    <property type="match status" value="1"/>
</dbReference>
<dbReference type="InterPro" id="IPR050595">
    <property type="entry name" value="Bact_response_regulator"/>
</dbReference>
<dbReference type="Proteomes" id="UP000008037">
    <property type="component" value="Chromosome"/>
</dbReference>
<dbReference type="Pfam" id="PF00072">
    <property type="entry name" value="Response_reg"/>
    <property type="match status" value="1"/>
</dbReference>
<evidence type="ECO:0000256" key="1">
    <source>
        <dbReference type="ARBA" id="ARBA00022553"/>
    </source>
</evidence>
<reference evidence="3 4" key="1">
    <citation type="journal article" date="2012" name="Environ. Microbiol.">
        <title>The genome of the ammonia-oxidizing Candidatus Nitrososphaera gargensis: insights into metabolic versatility and environmental adaptations.</title>
        <authorList>
            <person name="Spang A."/>
            <person name="Poehlein A."/>
            <person name="Offre P."/>
            <person name="Zumbragel S."/>
            <person name="Haider S."/>
            <person name="Rychlik N."/>
            <person name="Nowka B."/>
            <person name="Schmeisser C."/>
            <person name="Lebedeva E.V."/>
            <person name="Rattei T."/>
            <person name="Bohm C."/>
            <person name="Schmid M."/>
            <person name="Galushko A."/>
            <person name="Hatzenpichler R."/>
            <person name="Weinmaier T."/>
            <person name="Daniel R."/>
            <person name="Schleper C."/>
            <person name="Spieck E."/>
            <person name="Streit W."/>
            <person name="Wagner M."/>
        </authorList>
    </citation>
    <scope>NUCLEOTIDE SEQUENCE [LARGE SCALE GENOMIC DNA]</scope>
    <source>
        <strain evidence="4">Ga9.2</strain>
    </source>
</reference>
<dbReference type="Gene3D" id="3.40.50.2300">
    <property type="match status" value="1"/>
</dbReference>